<accession>A0A1I7RRZ7</accession>
<dbReference type="FunFam" id="3.40.50.1820:FF:000335">
    <property type="entry name" value="Carboxypeptidase"/>
    <property type="match status" value="1"/>
</dbReference>
<dbReference type="Pfam" id="PF00450">
    <property type="entry name" value="Peptidase_S10"/>
    <property type="match status" value="1"/>
</dbReference>
<dbReference type="PRINTS" id="PR00724">
    <property type="entry name" value="CRBOXYPTASEC"/>
</dbReference>
<dbReference type="PROSITE" id="PS00131">
    <property type="entry name" value="CARBOXYPEPT_SER_SER"/>
    <property type="match status" value="1"/>
</dbReference>
<evidence type="ECO:0000256" key="1">
    <source>
        <dbReference type="ARBA" id="ARBA00009431"/>
    </source>
</evidence>
<dbReference type="PANTHER" id="PTHR11802:SF70">
    <property type="entry name" value="SERINE CARBOXYPEPTIDASE CTSA-3.1"/>
    <property type="match status" value="1"/>
</dbReference>
<dbReference type="SUPFAM" id="SSF53474">
    <property type="entry name" value="alpha/beta-Hydrolases"/>
    <property type="match status" value="1"/>
</dbReference>
<protein>
    <recommendedName>
        <fullName evidence="5">Carboxypeptidase</fullName>
        <ecNumber evidence="5">3.4.16.-</ecNumber>
    </recommendedName>
</protein>
<reference evidence="9" key="1">
    <citation type="submission" date="2016-11" db="UniProtKB">
        <authorList>
            <consortium name="WormBaseParasite"/>
        </authorList>
    </citation>
    <scope>IDENTIFICATION</scope>
</reference>
<evidence type="ECO:0000256" key="4">
    <source>
        <dbReference type="ARBA" id="ARBA00022801"/>
    </source>
</evidence>
<dbReference type="GO" id="GO:0031647">
    <property type="term" value="P:regulation of protein stability"/>
    <property type="evidence" value="ECO:0007669"/>
    <property type="project" value="UniProtKB-ARBA"/>
</dbReference>
<sequence length="537" mass="61858">MLYQIGFFALIAGTVRAVGEEDRIIGLPNVTFDPTFNQYSGYLKASPDGKDLFFYWLTEAAVNSETAPLLIWLNGGPGCSSVGGLLAEYGPFYVTKDGNNLVENIFAWNREFNILFLESPIGVGFSYEVGDPLKYSIGDDETADLNFHALVDFFSRVQPRYRHRRWFLTGESYAGIYIPTLTELVLEAISEDRFPNPKFQGLAIGNGYLNSQNLTNSLIHWHVYHGAIGVREWSNIKHTCCPGLEHIEECNFHAHIRENSTQIWALDQCGKEFIDVLNMPENQNEYNYYLDCYKAGQIRSSRRSLKQNSLLFTNFINYDTTDNQMGFPCWNEDAMKVYMNKRKVQMALHVSDEWMRNRETEWETCNDDITDDYRPTYRDTFDLFKGIIDKLIKFRKKLPKNFRMLFFNGDVDTVCNFIGVSWHMDNVAHKNGFKAEKRSAWGFRNQVAGYIQKYKKELSKHNHISIDVLTVKGAGHFVSDRPGPALQMITNFVKGTGNYTRSDVVHKVLIDQTTNTGKQIFIDYCFVCIIFVLTVYF</sequence>
<keyword evidence="8" id="KW-1185">Reference proteome</keyword>
<dbReference type="Proteomes" id="UP000095284">
    <property type="component" value="Unplaced"/>
</dbReference>
<dbReference type="WBParaSite" id="BXY_0349900.1">
    <property type="protein sequence ID" value="BXY_0349900.1"/>
    <property type="gene ID" value="BXY_0349900"/>
</dbReference>
<feature type="chain" id="PRO_5035485910" description="Carboxypeptidase" evidence="5">
    <location>
        <begin position="18"/>
        <end position="537"/>
    </location>
</feature>
<dbReference type="PANTHER" id="PTHR11802">
    <property type="entry name" value="SERINE PROTEASE FAMILY S10 SERINE CARBOXYPEPTIDASE"/>
    <property type="match status" value="1"/>
</dbReference>
<dbReference type="InterPro" id="IPR001563">
    <property type="entry name" value="Peptidase_S10"/>
</dbReference>
<dbReference type="AlphaFoldDB" id="A0A1I7RRZ7"/>
<dbReference type="OrthoDB" id="443318at2759"/>
<keyword evidence="3 5" id="KW-0645">Protease</keyword>
<dbReference type="InterPro" id="IPR029058">
    <property type="entry name" value="AB_hydrolase_fold"/>
</dbReference>
<evidence type="ECO:0000256" key="3">
    <source>
        <dbReference type="ARBA" id="ARBA00022670"/>
    </source>
</evidence>
<dbReference type="EMBL" id="CAJFDI010000005">
    <property type="protein sequence ID" value="CAD5231845.1"/>
    <property type="molecule type" value="Genomic_DNA"/>
</dbReference>
<keyword evidence="4 5" id="KW-0378">Hydrolase</keyword>
<evidence type="ECO:0000313" key="7">
    <source>
        <dbReference type="Proteomes" id="UP000095284"/>
    </source>
</evidence>
<dbReference type="Proteomes" id="UP000582659">
    <property type="component" value="Unassembled WGS sequence"/>
</dbReference>
<evidence type="ECO:0000256" key="5">
    <source>
        <dbReference type="RuleBase" id="RU361156"/>
    </source>
</evidence>
<dbReference type="Proteomes" id="UP000659654">
    <property type="component" value="Unassembled WGS sequence"/>
</dbReference>
<evidence type="ECO:0000313" key="9">
    <source>
        <dbReference type="WBParaSite" id="BXY_0349900.1"/>
    </source>
</evidence>
<dbReference type="InterPro" id="IPR018202">
    <property type="entry name" value="Ser_caboxypep_ser_AS"/>
</dbReference>
<gene>
    <name evidence="6" type="ORF">BXYJ_LOCUS11941</name>
</gene>
<dbReference type="GO" id="GO:1904715">
    <property type="term" value="P:negative regulation of chaperone-mediated autophagy"/>
    <property type="evidence" value="ECO:0007669"/>
    <property type="project" value="UniProtKB-ARBA"/>
</dbReference>
<dbReference type="Gene3D" id="3.40.50.1820">
    <property type="entry name" value="alpha/beta hydrolase"/>
    <property type="match status" value="1"/>
</dbReference>
<evidence type="ECO:0000313" key="8">
    <source>
        <dbReference type="Proteomes" id="UP000659654"/>
    </source>
</evidence>
<dbReference type="eggNOG" id="KOG1282">
    <property type="taxonomic scope" value="Eukaryota"/>
</dbReference>
<dbReference type="SMR" id="A0A1I7RRZ7"/>
<proteinExistence type="inferred from homology"/>
<keyword evidence="2 5" id="KW-0121">Carboxypeptidase</keyword>
<comment type="similarity">
    <text evidence="1 5">Belongs to the peptidase S10 family.</text>
</comment>
<reference evidence="6" key="2">
    <citation type="submission" date="2020-09" db="EMBL/GenBank/DDBJ databases">
        <authorList>
            <person name="Kikuchi T."/>
        </authorList>
    </citation>
    <scope>NUCLEOTIDE SEQUENCE</scope>
    <source>
        <strain evidence="6">Ka4C1</strain>
    </source>
</reference>
<dbReference type="EC" id="3.4.16.-" evidence="5"/>
<dbReference type="EMBL" id="CAJFCV020000005">
    <property type="protein sequence ID" value="CAG9123359.1"/>
    <property type="molecule type" value="Genomic_DNA"/>
</dbReference>
<dbReference type="GO" id="GO:0006508">
    <property type="term" value="P:proteolysis"/>
    <property type="evidence" value="ECO:0007669"/>
    <property type="project" value="UniProtKB-KW"/>
</dbReference>
<evidence type="ECO:0000256" key="2">
    <source>
        <dbReference type="ARBA" id="ARBA00022645"/>
    </source>
</evidence>
<dbReference type="GO" id="GO:0004185">
    <property type="term" value="F:serine-type carboxypeptidase activity"/>
    <property type="evidence" value="ECO:0007669"/>
    <property type="project" value="UniProtKB-UniRule"/>
</dbReference>
<organism evidence="7 9">
    <name type="scientific">Bursaphelenchus xylophilus</name>
    <name type="common">Pinewood nematode worm</name>
    <name type="synonym">Aphelenchoides xylophilus</name>
    <dbReference type="NCBI Taxonomy" id="6326"/>
    <lineage>
        <taxon>Eukaryota</taxon>
        <taxon>Metazoa</taxon>
        <taxon>Ecdysozoa</taxon>
        <taxon>Nematoda</taxon>
        <taxon>Chromadorea</taxon>
        <taxon>Rhabditida</taxon>
        <taxon>Tylenchina</taxon>
        <taxon>Tylenchomorpha</taxon>
        <taxon>Aphelenchoidea</taxon>
        <taxon>Aphelenchoididae</taxon>
        <taxon>Bursaphelenchus</taxon>
    </lineage>
</organism>
<evidence type="ECO:0000313" key="6">
    <source>
        <dbReference type="EMBL" id="CAD5231845.1"/>
    </source>
</evidence>
<keyword evidence="5" id="KW-0732">Signal</keyword>
<name>A0A1I7RRZ7_BURXY</name>
<feature type="signal peptide" evidence="5">
    <location>
        <begin position="1"/>
        <end position="17"/>
    </location>
</feature>